<reference evidence="2" key="1">
    <citation type="submission" date="2023-03" db="EMBL/GenBank/DDBJ databases">
        <title>Massive genome expansion in bonnet fungi (Mycena s.s.) driven by repeated elements and novel gene families across ecological guilds.</title>
        <authorList>
            <consortium name="Lawrence Berkeley National Laboratory"/>
            <person name="Harder C.B."/>
            <person name="Miyauchi S."/>
            <person name="Viragh M."/>
            <person name="Kuo A."/>
            <person name="Thoen E."/>
            <person name="Andreopoulos B."/>
            <person name="Lu D."/>
            <person name="Skrede I."/>
            <person name="Drula E."/>
            <person name="Henrissat B."/>
            <person name="Morin E."/>
            <person name="Kohler A."/>
            <person name="Barry K."/>
            <person name="LaButti K."/>
            <person name="Morin E."/>
            <person name="Salamov A."/>
            <person name="Lipzen A."/>
            <person name="Mereny Z."/>
            <person name="Hegedus B."/>
            <person name="Baldrian P."/>
            <person name="Stursova M."/>
            <person name="Weitz H."/>
            <person name="Taylor A."/>
            <person name="Grigoriev I.V."/>
            <person name="Nagy L.G."/>
            <person name="Martin F."/>
            <person name="Kauserud H."/>
        </authorList>
    </citation>
    <scope>NUCLEOTIDE SEQUENCE</scope>
    <source>
        <strain evidence="2">CBHHK182m</strain>
    </source>
</reference>
<dbReference type="GO" id="GO:0016491">
    <property type="term" value="F:oxidoreductase activity"/>
    <property type="evidence" value="ECO:0007669"/>
    <property type="project" value="InterPro"/>
</dbReference>
<dbReference type="PANTHER" id="PTHR23409">
    <property type="entry name" value="RIBONUCLEOSIDE-DIPHOSPHATE REDUCTASE SMALL CHAIN"/>
    <property type="match status" value="1"/>
</dbReference>
<organism evidence="2 3">
    <name type="scientific">Mycena metata</name>
    <dbReference type="NCBI Taxonomy" id="1033252"/>
    <lineage>
        <taxon>Eukaryota</taxon>
        <taxon>Fungi</taxon>
        <taxon>Dikarya</taxon>
        <taxon>Basidiomycota</taxon>
        <taxon>Agaricomycotina</taxon>
        <taxon>Agaricomycetes</taxon>
        <taxon>Agaricomycetidae</taxon>
        <taxon>Agaricales</taxon>
        <taxon>Marasmiineae</taxon>
        <taxon>Mycenaceae</taxon>
        <taxon>Mycena</taxon>
    </lineage>
</organism>
<accession>A0AAD7N0Z6</accession>
<dbReference type="AlphaFoldDB" id="A0AAD7N0Z6"/>
<dbReference type="GO" id="GO:0009263">
    <property type="term" value="P:deoxyribonucleotide biosynthetic process"/>
    <property type="evidence" value="ECO:0007669"/>
    <property type="project" value="InterPro"/>
</dbReference>
<keyword evidence="3" id="KW-1185">Reference proteome</keyword>
<comment type="caution">
    <text evidence="2">The sequence shown here is derived from an EMBL/GenBank/DDBJ whole genome shotgun (WGS) entry which is preliminary data.</text>
</comment>
<evidence type="ECO:0000256" key="1">
    <source>
        <dbReference type="ARBA" id="ARBA00009303"/>
    </source>
</evidence>
<sequence length="311" mass="35059">MKASPNLDDPLLRETERRFIWDLYKHAQSCFWTAEEMDVSKDVADWDNVLTDKERRFVSHVLVFMAASADKVNENLVARFSNEIQVAEARCFYGFQMMMDNVHSEMYSVLIDTYIRDHQERDTLVLAIGSTPCVARRAEWATKWMEPKDASFSQRLVAFAALRGILFSGSVAAIFWLKKRGLLPALALSIDLINRDERLHTDFACLLFKHLRLKADSAVVLQIIQEAVSMEQEFTTVIVPAEVIGLDAALITTYVEFVADRLLSTLGLPKLYNSVNPFDFVGMASTPSLDVASYNGTLRSTISARASDGEL</sequence>
<dbReference type="Gene3D" id="1.10.620.20">
    <property type="entry name" value="Ribonucleotide Reductase, subunit A"/>
    <property type="match status" value="1"/>
</dbReference>
<dbReference type="SUPFAM" id="SSF47240">
    <property type="entry name" value="Ferritin-like"/>
    <property type="match status" value="1"/>
</dbReference>
<protein>
    <submittedName>
        <fullName evidence="2">Ribonucleotide reductase R2 subunit variant</fullName>
    </submittedName>
</protein>
<proteinExistence type="inferred from homology"/>
<name>A0AAD7N0Z6_9AGAR</name>
<comment type="similarity">
    <text evidence="1">Belongs to the ribonucleoside diphosphate reductase small chain family.</text>
</comment>
<dbReference type="EMBL" id="JARKIB010000100">
    <property type="protein sequence ID" value="KAJ7741059.1"/>
    <property type="molecule type" value="Genomic_DNA"/>
</dbReference>
<dbReference type="InterPro" id="IPR033909">
    <property type="entry name" value="RNR_small"/>
</dbReference>
<dbReference type="InterPro" id="IPR009078">
    <property type="entry name" value="Ferritin-like_SF"/>
</dbReference>
<gene>
    <name evidence="2" type="ORF">B0H16DRAFT_1664414</name>
</gene>
<dbReference type="Proteomes" id="UP001215598">
    <property type="component" value="Unassembled WGS sequence"/>
</dbReference>
<dbReference type="PANTHER" id="PTHR23409:SF18">
    <property type="entry name" value="RIBONUCLEOSIDE-DIPHOSPHATE REDUCTASE SUBUNIT M2"/>
    <property type="match status" value="1"/>
</dbReference>
<dbReference type="InterPro" id="IPR000358">
    <property type="entry name" value="RNR_small_fam"/>
</dbReference>
<dbReference type="Pfam" id="PF00268">
    <property type="entry name" value="Ribonuc_red_sm"/>
    <property type="match status" value="1"/>
</dbReference>
<dbReference type="CDD" id="cd01049">
    <property type="entry name" value="RNRR2"/>
    <property type="match status" value="1"/>
</dbReference>
<evidence type="ECO:0000313" key="2">
    <source>
        <dbReference type="EMBL" id="KAJ7741059.1"/>
    </source>
</evidence>
<dbReference type="InterPro" id="IPR012348">
    <property type="entry name" value="RNR-like"/>
</dbReference>
<evidence type="ECO:0000313" key="3">
    <source>
        <dbReference type="Proteomes" id="UP001215598"/>
    </source>
</evidence>